<sequence>MKNNSREFSTNAKRRKFKSSLVFILSIIMIVGLLPTYLAKATDNNIKLGDISHYNAIMFGDFTPIHAETEGAIGIQGNVNISETYTIGGVNQNHTGWSIGNGYIDNNGPTLLLGGDILGKVPTIMTKGNKEDLVVSNTSNVDKKIPETQIPYTKLNKDIIDNAFKKLQNQVEEFMIKAESFKPSTKLVGGDLDSAFKFVESNENSRVLVNSINRNVDYLNITESFNVPDLSNIDFVIIYSNATKINFNSDLKYNGVTVDGDNQIYSNTPDNSPMKITSSKIMYVFPRAQEIINTGNNALKGSIFAPNATLKISAKAVNGQMFLKNAIQENGGEIHNFKLNWDKWNSTNPPNPPEEKSKVKLTKVDGDLKAITSDTAEFRLYKDGKEIDSNKIYKTKDGIIEEINLGIGSYY</sequence>
<name>A0A1M6TXY9_9CLOT</name>
<dbReference type="STRING" id="1121302.SAMN02745163_04149"/>
<protein>
    <submittedName>
        <fullName evidence="3">Choice-of-anchor A domain-containing protein</fullName>
    </submittedName>
</protein>
<evidence type="ECO:0000313" key="3">
    <source>
        <dbReference type="EMBL" id="SHK61905.1"/>
    </source>
</evidence>
<dbReference type="InterPro" id="IPR026588">
    <property type="entry name" value="Choice_anch_A"/>
</dbReference>
<keyword evidence="4" id="KW-1185">Reference proteome</keyword>
<feature type="non-terminal residue" evidence="3">
    <location>
        <position position="411"/>
    </location>
</feature>
<reference evidence="3 4" key="1">
    <citation type="submission" date="2016-11" db="EMBL/GenBank/DDBJ databases">
        <authorList>
            <person name="Jaros S."/>
            <person name="Januszkiewicz K."/>
            <person name="Wedrychowicz H."/>
        </authorList>
    </citation>
    <scope>NUCLEOTIDE SEQUENCE [LARGE SCALE GENOMIC DNA]</scope>
    <source>
        <strain evidence="3 4">DSM 21758</strain>
    </source>
</reference>
<proteinExistence type="predicted"/>
<feature type="domain" description="Choice-of-anchor A" evidence="2">
    <location>
        <begin position="48"/>
        <end position="336"/>
    </location>
</feature>
<keyword evidence="1" id="KW-1133">Transmembrane helix</keyword>
<keyword evidence="1" id="KW-0812">Transmembrane</keyword>
<gene>
    <name evidence="3" type="ORF">SAMN02745163_04149</name>
</gene>
<evidence type="ECO:0000259" key="2">
    <source>
        <dbReference type="Pfam" id="PF20597"/>
    </source>
</evidence>
<evidence type="ECO:0000256" key="1">
    <source>
        <dbReference type="SAM" id="Phobius"/>
    </source>
</evidence>
<dbReference type="AlphaFoldDB" id="A0A1M6TXY9"/>
<dbReference type="Proteomes" id="UP000184310">
    <property type="component" value="Unassembled WGS sequence"/>
</dbReference>
<dbReference type="NCBIfam" id="TIGR04215">
    <property type="entry name" value="choice_anch_A"/>
    <property type="match status" value="1"/>
</dbReference>
<dbReference type="OrthoDB" id="2056845at2"/>
<dbReference type="Pfam" id="PF20597">
    <property type="entry name" value="pAdhesive_15"/>
    <property type="match status" value="1"/>
</dbReference>
<dbReference type="EMBL" id="FQZB01000021">
    <property type="protein sequence ID" value="SHK61905.1"/>
    <property type="molecule type" value="Genomic_DNA"/>
</dbReference>
<organism evidence="3 4">
    <name type="scientific">Clostridium cavendishii DSM 21758</name>
    <dbReference type="NCBI Taxonomy" id="1121302"/>
    <lineage>
        <taxon>Bacteria</taxon>
        <taxon>Bacillati</taxon>
        <taxon>Bacillota</taxon>
        <taxon>Clostridia</taxon>
        <taxon>Eubacteriales</taxon>
        <taxon>Clostridiaceae</taxon>
        <taxon>Clostridium</taxon>
    </lineage>
</organism>
<feature type="transmembrane region" description="Helical" evidence="1">
    <location>
        <begin position="21"/>
        <end position="38"/>
    </location>
</feature>
<keyword evidence="1" id="KW-0472">Membrane</keyword>
<dbReference type="RefSeq" id="WP_143152547.1">
    <property type="nucleotide sequence ID" value="NZ_FQZB01000021.1"/>
</dbReference>
<evidence type="ECO:0000313" key="4">
    <source>
        <dbReference type="Proteomes" id="UP000184310"/>
    </source>
</evidence>
<accession>A0A1M6TXY9</accession>